<dbReference type="Proteomes" id="UP000199474">
    <property type="component" value="Unassembled WGS sequence"/>
</dbReference>
<proteinExistence type="inferred from homology"/>
<dbReference type="InterPro" id="IPR007920">
    <property type="entry name" value="UPF0223"/>
</dbReference>
<dbReference type="PIRSF" id="PIRSF037260">
    <property type="entry name" value="UPF0223"/>
    <property type="match status" value="1"/>
</dbReference>
<dbReference type="STRING" id="640948.SAMN05216238_104306"/>
<dbReference type="AlphaFoldDB" id="A0A1I1VKQ9"/>
<evidence type="ECO:0000313" key="3">
    <source>
        <dbReference type="Proteomes" id="UP000199474"/>
    </source>
</evidence>
<protein>
    <recommendedName>
        <fullName evidence="1">UPF0223 protein SAMN05216238_104306</fullName>
    </recommendedName>
</protein>
<organism evidence="2 3">
    <name type="scientific">Lentibacillus persicus</name>
    <dbReference type="NCBI Taxonomy" id="640948"/>
    <lineage>
        <taxon>Bacteria</taxon>
        <taxon>Bacillati</taxon>
        <taxon>Bacillota</taxon>
        <taxon>Bacilli</taxon>
        <taxon>Bacillales</taxon>
        <taxon>Bacillaceae</taxon>
        <taxon>Lentibacillus</taxon>
    </lineage>
</organism>
<dbReference type="EMBL" id="FOMR01000004">
    <property type="protein sequence ID" value="SFD83444.1"/>
    <property type="molecule type" value="Genomic_DNA"/>
</dbReference>
<dbReference type="NCBIfam" id="NF003353">
    <property type="entry name" value="PRK04387.1"/>
    <property type="match status" value="1"/>
</dbReference>
<dbReference type="Pfam" id="PF05256">
    <property type="entry name" value="UPF0223"/>
    <property type="match status" value="1"/>
</dbReference>
<dbReference type="OrthoDB" id="1649074at2"/>
<dbReference type="InterPro" id="IPR023324">
    <property type="entry name" value="BH2638-like_sf"/>
</dbReference>
<dbReference type="HAMAP" id="MF_01041">
    <property type="entry name" value="UPF0223"/>
    <property type="match status" value="1"/>
</dbReference>
<comment type="similarity">
    <text evidence="1">Belongs to the UPF0223 family.</text>
</comment>
<name>A0A1I1VKQ9_9BACI</name>
<dbReference type="SUPFAM" id="SSF158504">
    <property type="entry name" value="BH2638-like"/>
    <property type="match status" value="1"/>
</dbReference>
<gene>
    <name evidence="2" type="ORF">SAMN05216238_104306</name>
</gene>
<sequence>MNYHYPMDDTWSMQEVIDVVNFFALIEQAYEKRVNRKDLLAAYNKFKQVVPAKSEEKTYFREFKQASGYASYPVVKKARESDQEKIKMQEKETGP</sequence>
<dbReference type="Gene3D" id="1.10.220.80">
    <property type="entry name" value="BH2638-like"/>
    <property type="match status" value="1"/>
</dbReference>
<evidence type="ECO:0000256" key="1">
    <source>
        <dbReference type="HAMAP-Rule" id="MF_01041"/>
    </source>
</evidence>
<evidence type="ECO:0000313" key="2">
    <source>
        <dbReference type="EMBL" id="SFD83444.1"/>
    </source>
</evidence>
<keyword evidence="3" id="KW-1185">Reference proteome</keyword>
<accession>A0A1I1VKQ9</accession>
<reference evidence="3" key="1">
    <citation type="submission" date="2016-10" db="EMBL/GenBank/DDBJ databases">
        <authorList>
            <person name="Varghese N."/>
            <person name="Submissions S."/>
        </authorList>
    </citation>
    <scope>NUCLEOTIDE SEQUENCE [LARGE SCALE GENOMIC DNA]</scope>
    <source>
        <strain evidence="3">DSM 22530</strain>
    </source>
</reference>
<dbReference type="RefSeq" id="WP_090083848.1">
    <property type="nucleotide sequence ID" value="NZ_FOMR01000004.1"/>
</dbReference>